<evidence type="ECO:0000313" key="2">
    <source>
        <dbReference type="WBParaSite" id="SVE_2016400.1"/>
    </source>
</evidence>
<keyword evidence="1" id="KW-1185">Reference proteome</keyword>
<organism evidence="1 2">
    <name type="scientific">Strongyloides venezuelensis</name>
    <name type="common">Threadworm</name>
    <dbReference type="NCBI Taxonomy" id="75913"/>
    <lineage>
        <taxon>Eukaryota</taxon>
        <taxon>Metazoa</taxon>
        <taxon>Ecdysozoa</taxon>
        <taxon>Nematoda</taxon>
        <taxon>Chromadorea</taxon>
        <taxon>Rhabditida</taxon>
        <taxon>Tylenchina</taxon>
        <taxon>Panagrolaimomorpha</taxon>
        <taxon>Strongyloidoidea</taxon>
        <taxon>Strongyloididae</taxon>
        <taxon>Strongyloides</taxon>
    </lineage>
</organism>
<reference evidence="1" key="1">
    <citation type="submission" date="2014-07" db="EMBL/GenBank/DDBJ databases">
        <authorList>
            <person name="Martin A.A"/>
            <person name="De Silva N."/>
        </authorList>
    </citation>
    <scope>NUCLEOTIDE SEQUENCE</scope>
</reference>
<reference evidence="2" key="2">
    <citation type="submission" date="2015-08" db="UniProtKB">
        <authorList>
            <consortium name="WormBaseParasite"/>
        </authorList>
    </citation>
    <scope>IDENTIFICATION</scope>
</reference>
<proteinExistence type="predicted"/>
<sequence>MGNPRIVRSERIINEKNHNPECKENILHLEVVNQIILNVSKQMKCQVLMPYVRYLLQLDKGQKFANENNIDLIKFLINFPEFECFSVTLVMKKIEQIHLRQIN</sequence>
<dbReference type="AlphaFoldDB" id="A0A0K0G5Y8"/>
<dbReference type="Proteomes" id="UP000035680">
    <property type="component" value="Unassembled WGS sequence"/>
</dbReference>
<protein>
    <submittedName>
        <fullName evidence="2">Uncharacterized protein</fullName>
    </submittedName>
</protein>
<dbReference type="STRING" id="75913.A0A0K0G5Y8"/>
<accession>A0A0K0G5Y8</accession>
<name>A0A0K0G5Y8_STRVS</name>
<dbReference type="WBParaSite" id="SVE_2016400.1">
    <property type="protein sequence ID" value="SVE_2016400.1"/>
    <property type="gene ID" value="SVE_2016400"/>
</dbReference>
<evidence type="ECO:0000313" key="1">
    <source>
        <dbReference type="Proteomes" id="UP000035680"/>
    </source>
</evidence>